<dbReference type="GO" id="GO:0005576">
    <property type="term" value="C:extracellular region"/>
    <property type="evidence" value="ECO:0007669"/>
    <property type="project" value="UniProtKB-SubCell"/>
</dbReference>
<reference evidence="10" key="3">
    <citation type="submission" date="2025-08" db="UniProtKB">
        <authorList>
            <consortium name="Ensembl"/>
        </authorList>
    </citation>
    <scope>IDENTIFICATION</scope>
</reference>
<keyword evidence="6" id="KW-0325">Glycoprotein</keyword>
<feature type="domain" description="CUB" evidence="9">
    <location>
        <begin position="130"/>
        <end position="248"/>
    </location>
</feature>
<comment type="subcellular location">
    <subcellularLocation>
        <location evidence="1">Secreted</location>
    </subcellularLocation>
</comment>
<reference evidence="11" key="1">
    <citation type="journal article" date="2002" name="Science">
        <title>The draft genome of Ciona intestinalis: insights into chordate and vertebrate origins.</title>
        <authorList>
            <person name="Dehal P."/>
            <person name="Satou Y."/>
            <person name="Campbell R.K."/>
            <person name="Chapman J."/>
            <person name="Degnan B."/>
            <person name="De Tomaso A."/>
            <person name="Davidson B."/>
            <person name="Di Gregorio A."/>
            <person name="Gelpke M."/>
            <person name="Goodstein D.M."/>
            <person name="Harafuji N."/>
            <person name="Hastings K.E."/>
            <person name="Ho I."/>
            <person name="Hotta K."/>
            <person name="Huang W."/>
            <person name="Kawashima T."/>
            <person name="Lemaire P."/>
            <person name="Martinez D."/>
            <person name="Meinertzhagen I.A."/>
            <person name="Necula S."/>
            <person name="Nonaka M."/>
            <person name="Putnam N."/>
            <person name="Rash S."/>
            <person name="Saiga H."/>
            <person name="Satake M."/>
            <person name="Terry A."/>
            <person name="Yamada L."/>
            <person name="Wang H.G."/>
            <person name="Awazu S."/>
            <person name="Azumi K."/>
            <person name="Boore J."/>
            <person name="Branno M."/>
            <person name="Chin-Bow S."/>
            <person name="DeSantis R."/>
            <person name="Doyle S."/>
            <person name="Francino P."/>
            <person name="Keys D.N."/>
            <person name="Haga S."/>
            <person name="Hayashi H."/>
            <person name="Hino K."/>
            <person name="Imai K.S."/>
            <person name="Inaba K."/>
            <person name="Kano S."/>
            <person name="Kobayashi K."/>
            <person name="Kobayashi M."/>
            <person name="Lee B.I."/>
            <person name="Makabe K.W."/>
            <person name="Manohar C."/>
            <person name="Matassi G."/>
            <person name="Medina M."/>
            <person name="Mochizuki Y."/>
            <person name="Mount S."/>
            <person name="Morishita T."/>
            <person name="Miura S."/>
            <person name="Nakayama A."/>
            <person name="Nishizaka S."/>
            <person name="Nomoto H."/>
            <person name="Ohta F."/>
            <person name="Oishi K."/>
            <person name="Rigoutsos I."/>
            <person name="Sano M."/>
            <person name="Sasaki A."/>
            <person name="Sasakura Y."/>
            <person name="Shoguchi E."/>
            <person name="Shin-i T."/>
            <person name="Spagnuolo A."/>
            <person name="Stainier D."/>
            <person name="Suzuki M.M."/>
            <person name="Tassy O."/>
            <person name="Takatori N."/>
            <person name="Tokuoka M."/>
            <person name="Yagi K."/>
            <person name="Yoshizaki F."/>
            <person name="Wada S."/>
            <person name="Zhang C."/>
            <person name="Hyatt P.D."/>
            <person name="Larimer F."/>
            <person name="Detter C."/>
            <person name="Doggett N."/>
            <person name="Glavina T."/>
            <person name="Hawkins T."/>
            <person name="Richardson P."/>
            <person name="Lucas S."/>
            <person name="Kohara Y."/>
            <person name="Levine M."/>
            <person name="Satoh N."/>
            <person name="Rokhsar D.S."/>
        </authorList>
    </citation>
    <scope>NUCLEOTIDE SEQUENCE [LARGE SCALE GENOMIC DNA]</scope>
</reference>
<dbReference type="EMBL" id="EAAA01001573">
    <property type="status" value="NOT_ANNOTATED_CDS"/>
    <property type="molecule type" value="Genomic_DNA"/>
</dbReference>
<feature type="domain" description="CUB" evidence="9">
    <location>
        <begin position="507"/>
        <end position="625"/>
    </location>
</feature>
<sequence>MKTSLLFPGLFVFLVTLEATTLAQFRSPTCGTGYQWTRFYNRDLPSGNCDCENFRDLKRQYPEICNNRASVDVVDATTGIDYRVYGQVVNINTASERGFSCFNRDQPNGQRCRNYKIRFCCRTSGPGASCSMLRMMGGVGYTSPYYSASTHPGNNPHNLNCHYRINAQSTSNVIKVLFRRFNLEHHTCCNYDYVAVYEGVSTSSRLIGKYCGRNSSFTVQGRGPYMYIHYHTDRSVHSTGFQFRFSVSASATPSCDQLSIGGGPGTGFITSPNYPSNYPHKADCRYRINAGSASRTITLRFTAFNLESHSYCRYDFVEVRKTINAHCAPNARKYCGTTLPATQVITGQQYVYIHFFTDNSVARSGFRMQWTVSGTSGPGASCSMPRLTGGVGYTSPYYSASTHPGNNPHNLNCHYRINAQSTSNVIKVLFRRFNLEHHTCCSYDYVAVYEGVSTSSRLIGKYCGRNSSFTVQGRGPYMYIHYHTDRSVHSTGFQFRFSVSASATPSCDQLSIGGGPGTGFITSPNYPSNYPHKADCRYRINAGSASRTITLRFTAFNLESHSYCRYDFVEVRKTINAHCAPNARKYCGTTLPATQVITGQQYVYIHFFTDNSVARSGFRLQWTVSGGSPTLGGPPTCGTGYQWTRFYNRDLPSGNCDCENFRDLKRQYPEICNNRASVDVVDATTGIDYRVYGQVVNINTASERGFSCFNRDQPNGQRCRNYKIRFCCPISNQGATLHI</sequence>
<evidence type="ECO:0000313" key="11">
    <source>
        <dbReference type="Proteomes" id="UP000008144"/>
    </source>
</evidence>
<evidence type="ECO:0000256" key="4">
    <source>
        <dbReference type="ARBA" id="ARBA00022737"/>
    </source>
</evidence>
<reference evidence="10" key="4">
    <citation type="submission" date="2025-09" db="UniProtKB">
        <authorList>
            <consortium name="Ensembl"/>
        </authorList>
    </citation>
    <scope>IDENTIFICATION</scope>
</reference>
<proteinExistence type="predicted"/>
<evidence type="ECO:0000256" key="5">
    <source>
        <dbReference type="ARBA" id="ARBA00023157"/>
    </source>
</evidence>
<evidence type="ECO:0000256" key="6">
    <source>
        <dbReference type="ARBA" id="ARBA00023180"/>
    </source>
</evidence>
<dbReference type="InterPro" id="IPR000859">
    <property type="entry name" value="CUB_dom"/>
</dbReference>
<comment type="caution">
    <text evidence="7">Lacks conserved residue(s) required for the propagation of feature annotation.</text>
</comment>
<keyword evidence="5" id="KW-1015">Disulfide bond</keyword>
<dbReference type="InterPro" id="IPR025155">
    <property type="entry name" value="WxxW_domain"/>
</dbReference>
<feature type="signal peptide" evidence="8">
    <location>
        <begin position="1"/>
        <end position="23"/>
    </location>
</feature>
<protein>
    <recommendedName>
        <fullName evidence="9">CUB domain-containing protein</fullName>
    </recommendedName>
</protein>
<dbReference type="PROSITE" id="PS01180">
    <property type="entry name" value="CUB"/>
    <property type="match status" value="4"/>
</dbReference>
<dbReference type="Gene3D" id="2.60.120.290">
    <property type="entry name" value="Spermadhesin, CUB domain"/>
    <property type="match status" value="4"/>
</dbReference>
<dbReference type="InterPro" id="IPR035914">
    <property type="entry name" value="Sperma_CUB_dom_sf"/>
</dbReference>
<dbReference type="PANTHER" id="PTHR24251">
    <property type="entry name" value="OVOCHYMASE-RELATED"/>
    <property type="match status" value="1"/>
</dbReference>
<dbReference type="InParanoid" id="F6YNN5"/>
<evidence type="ECO:0000313" key="10">
    <source>
        <dbReference type="Ensembl" id="ENSCINP00000009128.3"/>
    </source>
</evidence>
<feature type="domain" description="CUB" evidence="9">
    <location>
        <begin position="382"/>
        <end position="500"/>
    </location>
</feature>
<name>F6YNN5_CIOIN</name>
<dbReference type="Proteomes" id="UP000008144">
    <property type="component" value="Chromosome 2"/>
</dbReference>
<evidence type="ECO:0000256" key="2">
    <source>
        <dbReference type="ARBA" id="ARBA00022525"/>
    </source>
</evidence>
<dbReference type="PANTHER" id="PTHR24251:SF30">
    <property type="entry name" value="MEMBRANE FRIZZLED-RELATED PROTEIN"/>
    <property type="match status" value="1"/>
</dbReference>
<dbReference type="Pfam" id="PF13330">
    <property type="entry name" value="Mucin2_WxxW"/>
    <property type="match status" value="2"/>
</dbReference>
<dbReference type="HOGENOM" id="CLU_375498_0_0_1"/>
<organism evidence="10 11">
    <name type="scientific">Ciona intestinalis</name>
    <name type="common">Transparent sea squirt</name>
    <name type="synonym">Ascidia intestinalis</name>
    <dbReference type="NCBI Taxonomy" id="7719"/>
    <lineage>
        <taxon>Eukaryota</taxon>
        <taxon>Metazoa</taxon>
        <taxon>Chordata</taxon>
        <taxon>Tunicata</taxon>
        <taxon>Ascidiacea</taxon>
        <taxon>Phlebobranchia</taxon>
        <taxon>Cionidae</taxon>
        <taxon>Ciona</taxon>
    </lineage>
</organism>
<dbReference type="STRING" id="7719.ENSCINP00000009128"/>
<dbReference type="Ensembl" id="ENSCINT00000009128.3">
    <property type="protein sequence ID" value="ENSCINP00000009128.3"/>
    <property type="gene ID" value="ENSCING00000016144.2"/>
</dbReference>
<evidence type="ECO:0000256" key="3">
    <source>
        <dbReference type="ARBA" id="ARBA00022729"/>
    </source>
</evidence>
<accession>F6YNN5</accession>
<keyword evidence="4" id="KW-0677">Repeat</keyword>
<dbReference type="FunFam" id="2.60.120.290:FF:000003">
    <property type="entry name" value="Neuropilin"/>
    <property type="match status" value="2"/>
</dbReference>
<dbReference type="Pfam" id="PF00431">
    <property type="entry name" value="CUB"/>
    <property type="match status" value="4"/>
</dbReference>
<feature type="chain" id="PRO_5003351518" description="CUB domain-containing protein" evidence="8">
    <location>
        <begin position="24"/>
        <end position="739"/>
    </location>
</feature>
<keyword evidence="3 8" id="KW-0732">Signal</keyword>
<dbReference type="SUPFAM" id="SSF49854">
    <property type="entry name" value="Spermadhesin, CUB domain"/>
    <property type="match status" value="4"/>
</dbReference>
<evidence type="ECO:0000256" key="8">
    <source>
        <dbReference type="SAM" id="SignalP"/>
    </source>
</evidence>
<dbReference type="OMA" id="CHYRINA"/>
<dbReference type="CDD" id="cd00041">
    <property type="entry name" value="CUB"/>
    <property type="match status" value="4"/>
</dbReference>
<dbReference type="AlphaFoldDB" id="F6YNN5"/>
<feature type="domain" description="CUB" evidence="9">
    <location>
        <begin position="255"/>
        <end position="373"/>
    </location>
</feature>
<evidence type="ECO:0000256" key="1">
    <source>
        <dbReference type="ARBA" id="ARBA00004613"/>
    </source>
</evidence>
<dbReference type="FunFam" id="2.60.120.290:FF:000013">
    <property type="entry name" value="Membrane frizzled-related protein"/>
    <property type="match status" value="2"/>
</dbReference>
<evidence type="ECO:0000259" key="9">
    <source>
        <dbReference type="PROSITE" id="PS01180"/>
    </source>
</evidence>
<keyword evidence="11" id="KW-1185">Reference proteome</keyword>
<keyword evidence="2" id="KW-0964">Secreted</keyword>
<dbReference type="SMART" id="SM00042">
    <property type="entry name" value="CUB"/>
    <property type="match status" value="4"/>
</dbReference>
<dbReference type="GeneTree" id="ENSGT00940000166030"/>
<reference evidence="10" key="2">
    <citation type="journal article" date="2008" name="Genome Biol.">
        <title>Improved genome assembly and evidence-based global gene model set for the chordate Ciona intestinalis: new insight into intron and operon populations.</title>
        <authorList>
            <person name="Satou Y."/>
            <person name="Mineta K."/>
            <person name="Ogasawara M."/>
            <person name="Sasakura Y."/>
            <person name="Shoguchi E."/>
            <person name="Ueno K."/>
            <person name="Yamada L."/>
            <person name="Matsumoto J."/>
            <person name="Wasserscheid J."/>
            <person name="Dewar K."/>
            <person name="Wiley G.B."/>
            <person name="Macmil S.L."/>
            <person name="Roe B.A."/>
            <person name="Zeller R.W."/>
            <person name="Hastings K.E."/>
            <person name="Lemaire P."/>
            <person name="Lindquist E."/>
            <person name="Endo T."/>
            <person name="Hotta K."/>
            <person name="Inaba K."/>
        </authorList>
    </citation>
    <scope>NUCLEOTIDE SEQUENCE [LARGE SCALE GENOMIC DNA]</scope>
    <source>
        <strain evidence="10">wild type</strain>
    </source>
</reference>
<evidence type="ECO:0000256" key="7">
    <source>
        <dbReference type="PROSITE-ProRule" id="PRU00059"/>
    </source>
</evidence>